<gene>
    <name evidence="2" type="ORF">E4T80_06560</name>
</gene>
<dbReference type="Gene3D" id="2.60.40.3230">
    <property type="match status" value="1"/>
</dbReference>
<evidence type="ECO:0000313" key="2">
    <source>
        <dbReference type="EMBL" id="TFV10218.1"/>
    </source>
</evidence>
<dbReference type="AlphaFoldDB" id="A0A4Y9JXK2"/>
<dbReference type="Proteomes" id="UP000297396">
    <property type="component" value="Unassembled WGS sequence"/>
</dbReference>
<dbReference type="OrthoDB" id="5690781at2"/>
<organism evidence="2 3">
    <name type="scientific">Muribacter muris</name>
    <dbReference type="NCBI Taxonomy" id="67855"/>
    <lineage>
        <taxon>Bacteria</taxon>
        <taxon>Pseudomonadati</taxon>
        <taxon>Pseudomonadota</taxon>
        <taxon>Gammaproteobacteria</taxon>
        <taxon>Pasteurellales</taxon>
        <taxon>Pasteurellaceae</taxon>
        <taxon>Muribacter</taxon>
    </lineage>
</organism>
<reference evidence="2 3" key="1">
    <citation type="submission" date="2019-03" db="EMBL/GenBank/DDBJ databases">
        <title>Diversity of the mouse oral microbiome.</title>
        <authorList>
            <person name="Joseph S."/>
            <person name="Aduse-Opoku J."/>
            <person name="Curtis M."/>
            <person name="Wade W."/>
            <person name="Hashim A."/>
        </authorList>
    </citation>
    <scope>NUCLEOTIDE SEQUENCE [LARGE SCALE GENOMIC DNA]</scope>
    <source>
        <strain evidence="2 3">WT12</strain>
    </source>
</reference>
<dbReference type="RefSeq" id="WP_135056354.1">
    <property type="nucleotide sequence ID" value="NZ_JADGLC010000012.1"/>
</dbReference>
<dbReference type="InterPro" id="IPR010824">
    <property type="entry name" value="DUF1425"/>
</dbReference>
<evidence type="ECO:0000313" key="3">
    <source>
        <dbReference type="Proteomes" id="UP000297396"/>
    </source>
</evidence>
<feature type="chain" id="PRO_5021452746" evidence="1">
    <location>
        <begin position="18"/>
        <end position="120"/>
    </location>
</feature>
<dbReference type="PROSITE" id="PS51257">
    <property type="entry name" value="PROKAR_LIPOPROTEIN"/>
    <property type="match status" value="1"/>
</dbReference>
<keyword evidence="1" id="KW-0732">Signal</keyword>
<sequence>MVSRFFLIAFCSLLLTACGSSPVSYLPSGKQPIVNIEAQIHERIEVDARRERLQLKNLTQADLAVFYKLFWYDKQGVTQTTAEHQPWQSLWLLPQQSTALPLTKPTEESVNYRIYLRGQR</sequence>
<protein>
    <submittedName>
        <fullName evidence="2">DUF1425 domain-containing protein</fullName>
    </submittedName>
</protein>
<accession>A0A4Y9JXK2</accession>
<dbReference type="EMBL" id="SPPA01000012">
    <property type="protein sequence ID" value="TFV10218.1"/>
    <property type="molecule type" value="Genomic_DNA"/>
</dbReference>
<dbReference type="Pfam" id="PF07233">
    <property type="entry name" value="DUF1425"/>
    <property type="match status" value="1"/>
</dbReference>
<dbReference type="InterPro" id="IPR038483">
    <property type="entry name" value="YcfL-like_sf"/>
</dbReference>
<name>A0A4Y9JXK2_9PAST</name>
<proteinExistence type="predicted"/>
<dbReference type="CDD" id="cd09030">
    <property type="entry name" value="DUF1425"/>
    <property type="match status" value="1"/>
</dbReference>
<feature type="signal peptide" evidence="1">
    <location>
        <begin position="1"/>
        <end position="17"/>
    </location>
</feature>
<evidence type="ECO:0000256" key="1">
    <source>
        <dbReference type="SAM" id="SignalP"/>
    </source>
</evidence>
<comment type="caution">
    <text evidence="2">The sequence shown here is derived from an EMBL/GenBank/DDBJ whole genome shotgun (WGS) entry which is preliminary data.</text>
</comment>